<accession>A0A1E3H2P8</accession>
<evidence type="ECO:0000256" key="3">
    <source>
        <dbReference type="ARBA" id="ARBA00022679"/>
    </source>
</evidence>
<keyword evidence="4" id="KW-0418">Kinase</keyword>
<sequence>MARAEDAGASNGWRTRFFGTTSTADEAIRGHAGLLARPTYRRLLQAEPYLRRSIPALIAVFLIITAIARTSGLIDRRMEIETAAGDMLALTAQTLDIALSQSAPDSPGPDYHLQVRDALAAALPPLAAPRGATIVFADPAGTMVTSVPPSPGLTGRALDDLFGNGQPLTTFGASAGVMDVMLADGTQVFATVHNLAGDRGSVAVYQTKDDVFATWHRDVSVNISLFIGTSCILIVIVYAYFMQTSRAREADQLYAQTQYRVDTALRRGRCGLWDWDLARGRLFWSPSMYVILGMEPNSELMGFGDLQGMIHPEDADLYALARDLLESGQASVDLSFRIRHAEGHWLWVRARAEIVRDRDGTPHLIGIAVDETEQRRLLEQTETADLRLRDAIETISEAFVLWDTENRLVMCNSKYQSLYGLPDPLTRAGTPYEAVMEAGTQPVVQSHVKTTSQSAPQTEDGARSFEAQLRDGRWLQINERRTKDGGFVSVGTDITELKLHEERLLDSERRLMATVTDLRQSRQKLQAQTQQLVELADKYAEEKTRAESANRSKSEFLASMSHELRTPLNAIIGFSEVMRSGIFGTLGSIKYDEYCRDIHESGTYLLNVISDILDMSKIEAGRVNLTLESVDFDDVISESAR</sequence>
<keyword evidence="6" id="KW-1133">Transmembrane helix</keyword>
<dbReference type="CDD" id="cd00130">
    <property type="entry name" value="PAS"/>
    <property type="match status" value="1"/>
</dbReference>
<protein>
    <recommendedName>
        <fullName evidence="2">histidine kinase</fullName>
        <ecNumber evidence="2">2.7.13.3</ecNumber>
    </recommendedName>
</protein>
<dbReference type="SMART" id="SM00388">
    <property type="entry name" value="HisKA"/>
    <property type="match status" value="1"/>
</dbReference>
<comment type="caution">
    <text evidence="9">The sequence shown here is derived from an EMBL/GenBank/DDBJ whole genome shotgun (WGS) entry which is preliminary data.</text>
</comment>
<feature type="coiled-coil region" evidence="5">
    <location>
        <begin position="518"/>
        <end position="552"/>
    </location>
</feature>
<keyword evidence="6" id="KW-0812">Transmembrane</keyword>
<dbReference type="InterPro" id="IPR013655">
    <property type="entry name" value="PAS_fold_3"/>
</dbReference>
<dbReference type="InterPro" id="IPR035965">
    <property type="entry name" value="PAS-like_dom_sf"/>
</dbReference>
<dbReference type="InterPro" id="IPR005467">
    <property type="entry name" value="His_kinase_dom"/>
</dbReference>
<dbReference type="GO" id="GO:0000155">
    <property type="term" value="F:phosphorelay sensor kinase activity"/>
    <property type="evidence" value="ECO:0007669"/>
    <property type="project" value="InterPro"/>
</dbReference>
<evidence type="ECO:0000256" key="1">
    <source>
        <dbReference type="ARBA" id="ARBA00000085"/>
    </source>
</evidence>
<dbReference type="SUPFAM" id="SSF55785">
    <property type="entry name" value="PYP-like sensor domain (PAS domain)"/>
    <property type="match status" value="2"/>
</dbReference>
<dbReference type="InterPro" id="IPR003661">
    <property type="entry name" value="HisK_dim/P_dom"/>
</dbReference>
<dbReference type="SMART" id="SM00091">
    <property type="entry name" value="PAS"/>
    <property type="match status" value="2"/>
</dbReference>
<feature type="domain" description="Histidine kinase" evidence="7">
    <location>
        <begin position="559"/>
        <end position="641"/>
    </location>
</feature>
<evidence type="ECO:0000256" key="5">
    <source>
        <dbReference type="SAM" id="Coils"/>
    </source>
</evidence>
<dbReference type="GO" id="GO:0009927">
    <property type="term" value="F:histidine phosphotransfer kinase activity"/>
    <property type="evidence" value="ECO:0007669"/>
    <property type="project" value="TreeGrafter"/>
</dbReference>
<dbReference type="Proteomes" id="UP000094622">
    <property type="component" value="Unassembled WGS sequence"/>
</dbReference>
<dbReference type="InterPro" id="IPR001610">
    <property type="entry name" value="PAC"/>
</dbReference>
<organism evidence="9 10">
    <name type="scientific">Methylobrevis pamukkalensis</name>
    <dbReference type="NCBI Taxonomy" id="1439726"/>
    <lineage>
        <taxon>Bacteria</taxon>
        <taxon>Pseudomonadati</taxon>
        <taxon>Pseudomonadota</taxon>
        <taxon>Alphaproteobacteria</taxon>
        <taxon>Hyphomicrobiales</taxon>
        <taxon>Pleomorphomonadaceae</taxon>
        <taxon>Methylobrevis</taxon>
    </lineage>
</organism>
<dbReference type="EMBL" id="MCRJ01000046">
    <property type="protein sequence ID" value="ODN70570.1"/>
    <property type="molecule type" value="Genomic_DNA"/>
</dbReference>
<dbReference type="Pfam" id="PF12860">
    <property type="entry name" value="PAS_7"/>
    <property type="match status" value="1"/>
</dbReference>
<feature type="transmembrane region" description="Helical" evidence="6">
    <location>
        <begin position="49"/>
        <end position="68"/>
    </location>
</feature>
<dbReference type="InterPro" id="IPR000014">
    <property type="entry name" value="PAS"/>
</dbReference>
<proteinExistence type="predicted"/>
<gene>
    <name evidence="9" type="primary">pleC_2</name>
    <name evidence="9" type="ORF">A6302_02112</name>
</gene>
<evidence type="ECO:0000313" key="9">
    <source>
        <dbReference type="EMBL" id="ODN70570.1"/>
    </source>
</evidence>
<comment type="catalytic activity">
    <reaction evidence="1">
        <text>ATP + protein L-histidine = ADP + protein N-phospho-L-histidine.</text>
        <dbReference type="EC" id="2.7.13.3"/>
    </reaction>
</comment>
<dbReference type="PROSITE" id="PS50113">
    <property type="entry name" value="PAC"/>
    <property type="match status" value="1"/>
</dbReference>
<evidence type="ECO:0000256" key="6">
    <source>
        <dbReference type="SAM" id="Phobius"/>
    </source>
</evidence>
<dbReference type="SUPFAM" id="SSF47384">
    <property type="entry name" value="Homodimeric domain of signal transducing histidine kinase"/>
    <property type="match status" value="1"/>
</dbReference>
<dbReference type="PROSITE" id="PS50109">
    <property type="entry name" value="HIS_KIN"/>
    <property type="match status" value="1"/>
</dbReference>
<dbReference type="Gene3D" id="1.10.287.130">
    <property type="match status" value="1"/>
</dbReference>
<dbReference type="GO" id="GO:0005886">
    <property type="term" value="C:plasma membrane"/>
    <property type="evidence" value="ECO:0007669"/>
    <property type="project" value="TreeGrafter"/>
</dbReference>
<evidence type="ECO:0000256" key="2">
    <source>
        <dbReference type="ARBA" id="ARBA00012438"/>
    </source>
</evidence>
<keyword evidence="3 9" id="KW-0808">Transferase</keyword>
<dbReference type="RefSeq" id="WP_069306830.1">
    <property type="nucleotide sequence ID" value="NZ_MCRJ01000046.1"/>
</dbReference>
<feature type="transmembrane region" description="Helical" evidence="6">
    <location>
        <begin position="223"/>
        <end position="241"/>
    </location>
</feature>
<dbReference type="AlphaFoldDB" id="A0A1E3H2P8"/>
<dbReference type="InterPro" id="IPR000700">
    <property type="entry name" value="PAS-assoc_C"/>
</dbReference>
<dbReference type="InterPro" id="IPR036097">
    <property type="entry name" value="HisK_dim/P_sf"/>
</dbReference>
<dbReference type="PANTHER" id="PTHR43047:SF72">
    <property type="entry name" value="OSMOSENSING HISTIDINE PROTEIN KINASE SLN1"/>
    <property type="match status" value="1"/>
</dbReference>
<dbReference type="Pfam" id="PF08447">
    <property type="entry name" value="PAS_3"/>
    <property type="match status" value="1"/>
</dbReference>
<dbReference type="PANTHER" id="PTHR43047">
    <property type="entry name" value="TWO-COMPONENT HISTIDINE PROTEIN KINASE"/>
    <property type="match status" value="1"/>
</dbReference>
<keyword evidence="10" id="KW-1185">Reference proteome</keyword>
<evidence type="ECO:0000256" key="4">
    <source>
        <dbReference type="ARBA" id="ARBA00022777"/>
    </source>
</evidence>
<name>A0A1E3H2P8_9HYPH</name>
<keyword evidence="5" id="KW-0175">Coiled coil</keyword>
<evidence type="ECO:0000259" key="8">
    <source>
        <dbReference type="PROSITE" id="PS50113"/>
    </source>
</evidence>
<evidence type="ECO:0000313" key="10">
    <source>
        <dbReference type="Proteomes" id="UP000094622"/>
    </source>
</evidence>
<dbReference type="EC" id="2.7.13.3" evidence="2"/>
<feature type="domain" description="PAC" evidence="8">
    <location>
        <begin position="332"/>
        <end position="383"/>
    </location>
</feature>
<dbReference type="Pfam" id="PF00512">
    <property type="entry name" value="HisKA"/>
    <property type="match status" value="1"/>
</dbReference>
<dbReference type="CDD" id="cd00082">
    <property type="entry name" value="HisKA"/>
    <property type="match status" value="1"/>
</dbReference>
<reference evidence="9 10" key="1">
    <citation type="submission" date="2016-07" db="EMBL/GenBank/DDBJ databases">
        <title>Draft Genome Sequence of Methylobrevis pamukkalensis PK2.</title>
        <authorList>
            <person name="Vasilenko O.V."/>
            <person name="Doronina N.V."/>
            <person name="Shmareva M.N."/>
            <person name="Tarlachkov S.V."/>
            <person name="Mustakhimov I."/>
            <person name="Trotsenko Y.A."/>
        </authorList>
    </citation>
    <scope>NUCLEOTIDE SEQUENCE [LARGE SCALE GENOMIC DNA]</scope>
    <source>
        <strain evidence="9 10">PK2</strain>
    </source>
</reference>
<dbReference type="SMART" id="SM00086">
    <property type="entry name" value="PAC"/>
    <property type="match status" value="2"/>
</dbReference>
<dbReference type="Gene3D" id="3.30.450.20">
    <property type="entry name" value="PAS domain"/>
    <property type="match status" value="2"/>
</dbReference>
<keyword evidence="6" id="KW-0472">Membrane</keyword>
<dbReference type="PATRIC" id="fig|1439726.3.peg.2232"/>
<evidence type="ECO:0000259" key="7">
    <source>
        <dbReference type="PROSITE" id="PS50109"/>
    </source>
</evidence>